<keyword evidence="7" id="KW-1185">Reference proteome</keyword>
<dbReference type="InterPro" id="IPR011990">
    <property type="entry name" value="TPR-like_helical_dom_sf"/>
</dbReference>
<dbReference type="AlphaFoldDB" id="A0AAP0I3H3"/>
<dbReference type="InterPro" id="IPR027434">
    <property type="entry name" value="Homing_endonucl"/>
</dbReference>
<keyword evidence="3" id="KW-0508">mRNA splicing</keyword>
<dbReference type="Pfam" id="PF03161">
    <property type="entry name" value="LAGLIDADG_2"/>
    <property type="match status" value="1"/>
</dbReference>
<dbReference type="GO" id="GO:0000373">
    <property type="term" value="P:Group II intron splicing"/>
    <property type="evidence" value="ECO:0007669"/>
    <property type="project" value="TreeGrafter"/>
</dbReference>
<feature type="repeat" description="PPR" evidence="4">
    <location>
        <begin position="397"/>
        <end position="431"/>
    </location>
</feature>
<evidence type="ECO:0000256" key="1">
    <source>
        <dbReference type="ARBA" id="ARBA00022664"/>
    </source>
</evidence>
<evidence type="ECO:0000256" key="3">
    <source>
        <dbReference type="ARBA" id="ARBA00023187"/>
    </source>
</evidence>
<accession>A0AAP0I3H3</accession>
<dbReference type="GO" id="GO:0045292">
    <property type="term" value="P:mRNA cis splicing, via spliceosome"/>
    <property type="evidence" value="ECO:0007669"/>
    <property type="project" value="TreeGrafter"/>
</dbReference>
<feature type="domain" description="Homing endonuclease LAGLIDADG" evidence="5">
    <location>
        <begin position="568"/>
        <end position="731"/>
    </location>
</feature>
<dbReference type="GO" id="GO:0004519">
    <property type="term" value="F:endonuclease activity"/>
    <property type="evidence" value="ECO:0007669"/>
    <property type="project" value="InterPro"/>
</dbReference>
<dbReference type="Proteomes" id="UP001420932">
    <property type="component" value="Unassembled WGS sequence"/>
</dbReference>
<feature type="repeat" description="PPR" evidence="4">
    <location>
        <begin position="502"/>
        <end position="536"/>
    </location>
</feature>
<evidence type="ECO:0000256" key="2">
    <source>
        <dbReference type="ARBA" id="ARBA00022737"/>
    </source>
</evidence>
<dbReference type="PANTHER" id="PTHR47539">
    <property type="entry name" value="PENTATRICOPEPTIDE REPEAT-CONTAINING PROTEIN OTP51, CHLOROPLASTIC"/>
    <property type="match status" value="1"/>
</dbReference>
<evidence type="ECO:0000313" key="7">
    <source>
        <dbReference type="Proteomes" id="UP001420932"/>
    </source>
</evidence>
<evidence type="ECO:0000313" key="6">
    <source>
        <dbReference type="EMBL" id="KAK9107475.1"/>
    </source>
</evidence>
<dbReference type="PANTHER" id="PTHR47539:SF1">
    <property type="entry name" value="PENTATRICOPEPTIDE REPEAT-CONTAINING PROTEIN OTP51, CHLOROPLASTIC"/>
    <property type="match status" value="1"/>
</dbReference>
<gene>
    <name evidence="6" type="ORF">Syun_023486</name>
</gene>
<evidence type="ECO:0000256" key="4">
    <source>
        <dbReference type="PROSITE-ProRule" id="PRU00708"/>
    </source>
</evidence>
<evidence type="ECO:0000259" key="5">
    <source>
        <dbReference type="Pfam" id="PF03161"/>
    </source>
</evidence>
<dbReference type="EMBL" id="JBBNAF010000010">
    <property type="protein sequence ID" value="KAK9107475.1"/>
    <property type="molecule type" value="Genomic_DNA"/>
</dbReference>
<name>A0AAP0I3H3_9MAGN</name>
<sequence>MRLRSYGAHNHYAAAAALPLSLHLSSHPDRRNLFNLSLPRSPRPPWRLSLTASTDQLWAVKESQERAEGGEGFGFSFEAGEAAARDVNHLEGPRVEVKELEEVPEQWRRSKLAWLCKELPAHKPGTLVRILNAQKKWIVQEDALYVAHHCMRIRENETAFRVYKWMMQRPWYQFDFDLITRLADYMGKERKFSKCRELFDDIIKQGRVPSESTFHILIVAYLSAPVQGCLEEACGIYNKMIQLGGYKPRLSLHNSLFKALVSKPGGSCKHHLKQAEFVFHNLVTCGLEVHKNVYAGLIWLHSYQDTIDRERIVELREEMQKAGIEESSDVHVSILRAYSKEGDVEEVERNWVKLVESDGAIPSQALVYRMEVYAKVGEPMKSLEVCREMERIKGAANVVAYHTVIEIMAKAHKVETAETLMDEFVNSGLKPLMPSYIELMSMYLNLDLHDKLEATFMQCLQRCRSNRTICSIYLDSLVKVGSLDKASEIFNQMLNNGAIGINSKSCNTILRAYLDSGEFIEAEEIYDLMCKKKFDIDPLLMEKLDYALSLKKKVVKKPTILKLSKEQREILVGLLLGGLQIESDEERKNHVIHFEFSCNSTTHSVLRRHIYDEYHEWLHPACRTKDENEEVPYHFSTVAHSYFEFYADQFRPKGRPVIPKLIHRWLSPRVLAYCYMSGGHRTSSGDLLLKLKGANREDVERIVKTFKAKSLDCRVKKKGRVFWIGFFGSNSLLFWKLMEPYILDDLKDLLRADIQVLENDAVEDRNQRINFDSDSDSDGRVSVVSDNEI</sequence>
<dbReference type="GO" id="GO:0048564">
    <property type="term" value="P:photosystem I assembly"/>
    <property type="evidence" value="ECO:0007669"/>
    <property type="project" value="TreeGrafter"/>
</dbReference>
<dbReference type="InterPro" id="IPR002885">
    <property type="entry name" value="PPR_rpt"/>
</dbReference>
<dbReference type="FunFam" id="3.10.28.10:FF:000005">
    <property type="entry name" value="Pentatricopeptide repeat-containing protein At2g15820, chloroplastic"/>
    <property type="match status" value="1"/>
</dbReference>
<protein>
    <recommendedName>
        <fullName evidence="5">Homing endonuclease LAGLIDADG domain-containing protein</fullName>
    </recommendedName>
</protein>
<dbReference type="SUPFAM" id="SSF55608">
    <property type="entry name" value="Homing endonucleases"/>
    <property type="match status" value="1"/>
</dbReference>
<keyword evidence="2" id="KW-0677">Repeat</keyword>
<proteinExistence type="predicted"/>
<organism evidence="6 7">
    <name type="scientific">Stephania yunnanensis</name>
    <dbReference type="NCBI Taxonomy" id="152371"/>
    <lineage>
        <taxon>Eukaryota</taxon>
        <taxon>Viridiplantae</taxon>
        <taxon>Streptophyta</taxon>
        <taxon>Embryophyta</taxon>
        <taxon>Tracheophyta</taxon>
        <taxon>Spermatophyta</taxon>
        <taxon>Magnoliopsida</taxon>
        <taxon>Ranunculales</taxon>
        <taxon>Menispermaceae</taxon>
        <taxon>Menispermoideae</taxon>
        <taxon>Cissampelideae</taxon>
        <taxon>Stephania</taxon>
    </lineage>
</organism>
<comment type="caution">
    <text evidence="6">The sequence shown here is derived from an EMBL/GenBank/DDBJ whole genome shotgun (WGS) entry which is preliminary data.</text>
</comment>
<dbReference type="Gene3D" id="3.10.28.10">
    <property type="entry name" value="Homing endonucleases"/>
    <property type="match status" value="2"/>
</dbReference>
<dbReference type="Pfam" id="PF01535">
    <property type="entry name" value="PPR"/>
    <property type="match status" value="2"/>
</dbReference>
<reference evidence="6 7" key="1">
    <citation type="submission" date="2024-01" db="EMBL/GenBank/DDBJ databases">
        <title>Genome assemblies of Stephania.</title>
        <authorList>
            <person name="Yang L."/>
        </authorList>
    </citation>
    <scope>NUCLEOTIDE SEQUENCE [LARGE SCALE GENOMIC DNA]</scope>
    <source>
        <strain evidence="6">YNDBR</strain>
        <tissue evidence="6">Leaf</tissue>
    </source>
</reference>
<keyword evidence="1" id="KW-0507">mRNA processing</keyword>
<dbReference type="PROSITE" id="PS51375">
    <property type="entry name" value="PPR"/>
    <property type="match status" value="2"/>
</dbReference>
<dbReference type="InterPro" id="IPR052500">
    <property type="entry name" value="Chloro/Mito_RNA_Process"/>
</dbReference>
<dbReference type="Gene3D" id="1.25.40.10">
    <property type="entry name" value="Tetratricopeptide repeat domain"/>
    <property type="match status" value="2"/>
</dbReference>
<dbReference type="InterPro" id="IPR004860">
    <property type="entry name" value="LAGLIDADG_dom"/>
</dbReference>
<dbReference type="NCBIfam" id="TIGR00756">
    <property type="entry name" value="PPR"/>
    <property type="match status" value="2"/>
</dbReference>